<proteinExistence type="predicted"/>
<feature type="compositionally biased region" description="Basic and acidic residues" evidence="6">
    <location>
        <begin position="7"/>
        <end position="26"/>
    </location>
</feature>
<feature type="transmembrane region" description="Helical" evidence="7">
    <location>
        <begin position="204"/>
        <end position="224"/>
    </location>
</feature>
<evidence type="ECO:0000256" key="6">
    <source>
        <dbReference type="SAM" id="MobiDB-lite"/>
    </source>
</evidence>
<feature type="transmembrane region" description="Helical" evidence="7">
    <location>
        <begin position="114"/>
        <end position="136"/>
    </location>
</feature>
<dbReference type="GO" id="GO:0016020">
    <property type="term" value="C:membrane"/>
    <property type="evidence" value="ECO:0007669"/>
    <property type="project" value="UniProtKB-SubCell"/>
</dbReference>
<feature type="transmembrane region" description="Helical" evidence="7">
    <location>
        <begin position="416"/>
        <end position="437"/>
    </location>
</feature>
<evidence type="ECO:0000256" key="7">
    <source>
        <dbReference type="SAM" id="Phobius"/>
    </source>
</evidence>
<dbReference type="SUPFAM" id="SSF103473">
    <property type="entry name" value="MFS general substrate transporter"/>
    <property type="match status" value="1"/>
</dbReference>
<keyword evidence="4 7" id="KW-1133">Transmembrane helix</keyword>
<feature type="transmembrane region" description="Helical" evidence="7">
    <location>
        <begin position="173"/>
        <end position="192"/>
    </location>
</feature>
<feature type="transmembrane region" description="Helical" evidence="7">
    <location>
        <begin position="236"/>
        <end position="258"/>
    </location>
</feature>
<evidence type="ECO:0000313" key="9">
    <source>
        <dbReference type="Proteomes" id="UP001160390"/>
    </source>
</evidence>
<feature type="transmembrane region" description="Helical" evidence="7">
    <location>
        <begin position="449"/>
        <end position="470"/>
    </location>
</feature>
<feature type="region of interest" description="Disordered" evidence="6">
    <location>
        <begin position="1"/>
        <end position="26"/>
    </location>
</feature>
<dbReference type="InterPro" id="IPR011701">
    <property type="entry name" value="MFS"/>
</dbReference>
<name>A0AA35M7A4_9HYPO</name>
<keyword evidence="2" id="KW-0813">Transport</keyword>
<reference evidence="8" key="1">
    <citation type="submission" date="2023-01" db="EMBL/GenBank/DDBJ databases">
        <authorList>
            <person name="Piombo E."/>
        </authorList>
    </citation>
    <scope>NUCLEOTIDE SEQUENCE</scope>
</reference>
<evidence type="ECO:0000313" key="8">
    <source>
        <dbReference type="EMBL" id="CAI6091617.1"/>
    </source>
</evidence>
<dbReference type="AlphaFoldDB" id="A0AA35M7A4"/>
<evidence type="ECO:0000256" key="5">
    <source>
        <dbReference type="ARBA" id="ARBA00023136"/>
    </source>
</evidence>
<organism evidence="8 9">
    <name type="scientific">Clonostachys chloroleuca</name>
    <dbReference type="NCBI Taxonomy" id="1926264"/>
    <lineage>
        <taxon>Eukaryota</taxon>
        <taxon>Fungi</taxon>
        <taxon>Dikarya</taxon>
        <taxon>Ascomycota</taxon>
        <taxon>Pezizomycotina</taxon>
        <taxon>Sordariomycetes</taxon>
        <taxon>Hypocreomycetidae</taxon>
        <taxon>Hypocreales</taxon>
        <taxon>Bionectriaceae</taxon>
        <taxon>Clonostachys</taxon>
    </lineage>
</organism>
<comment type="caution">
    <text evidence="8">The sequence shown here is derived from an EMBL/GenBank/DDBJ whole genome shotgun (WGS) entry which is preliminary data.</text>
</comment>
<dbReference type="Proteomes" id="UP001160390">
    <property type="component" value="Unassembled WGS sequence"/>
</dbReference>
<dbReference type="Pfam" id="PF07690">
    <property type="entry name" value="MFS_1"/>
    <property type="match status" value="1"/>
</dbReference>
<keyword evidence="9" id="KW-1185">Reference proteome</keyword>
<dbReference type="Gene3D" id="1.20.1250.20">
    <property type="entry name" value="MFS general substrate transporter like domains"/>
    <property type="match status" value="2"/>
</dbReference>
<dbReference type="PANTHER" id="PTHR43791:SF91">
    <property type="entry name" value="MAJOR FACILITATOR SUPERFAMILY (MFS) PROFILE DOMAIN-CONTAINING PROTEIN-RELATED"/>
    <property type="match status" value="1"/>
</dbReference>
<evidence type="ECO:0000256" key="4">
    <source>
        <dbReference type="ARBA" id="ARBA00022989"/>
    </source>
</evidence>
<feature type="transmembrane region" description="Helical" evidence="7">
    <location>
        <begin position="389"/>
        <end position="410"/>
    </location>
</feature>
<evidence type="ECO:0000256" key="1">
    <source>
        <dbReference type="ARBA" id="ARBA00004141"/>
    </source>
</evidence>
<evidence type="ECO:0000256" key="2">
    <source>
        <dbReference type="ARBA" id="ARBA00022448"/>
    </source>
</evidence>
<feature type="transmembrane region" description="Helical" evidence="7">
    <location>
        <begin position="324"/>
        <end position="345"/>
    </location>
</feature>
<sequence>MASPVADKTDPVTRSEETSAEVKLHIQPRDANVDGENVAEITGYDHERMKDRGLLSYEEEKKLLRRVDIRLMILCACIFMIKNVDANNAAHARIMNRGTDRNIMTQLKMTANDYNWVSTIYFIPFIVFEIPSNLIMKKMLPSRFQSRIMVTWGITLACHAAVTSKAGLLTARFFLGLTEAGMFPGIILQLTYWYRADEMTSRLLIFYSFEFFANIVSAVLAFGFNGISGRGGLSGWQWFFLVEGIFTILFGISLWWIFPDCKKTSPVHEDNEGLHLDTVPEQAKWLTDKEKRFLQARLPANAPRSSESDFNMSEIWESLKDQRLWWFTLIWATKTIGGSGLSFYLPTIVADLGLVSIAESQLLTIPSAVIPMFLIGLSAYLTGRKGVPYPLIALIYMVTTLACYAVMVTYPNLGGVYAATTIAASASLAWFSTMWPWRLQTTSKATGSAFAIAFSNSLGQIGTIVGPQIFQSKYAPKYTVSFAVAMGMSGVCILATLWTWWLTRHTERQTWHLRKMRINAAKNSNVVLEDVDINADFEKGARVPK</sequence>
<gene>
    <name evidence="8" type="ORF">CCHLO57077_00014707</name>
</gene>
<comment type="subcellular location">
    <subcellularLocation>
        <location evidence="1">Membrane</location>
        <topology evidence="1">Multi-pass membrane protein</topology>
    </subcellularLocation>
</comment>
<feature type="transmembrane region" description="Helical" evidence="7">
    <location>
        <begin position="482"/>
        <end position="502"/>
    </location>
</feature>
<dbReference type="PANTHER" id="PTHR43791">
    <property type="entry name" value="PERMEASE-RELATED"/>
    <property type="match status" value="1"/>
</dbReference>
<dbReference type="InterPro" id="IPR036259">
    <property type="entry name" value="MFS_trans_sf"/>
</dbReference>
<dbReference type="GO" id="GO:0022857">
    <property type="term" value="F:transmembrane transporter activity"/>
    <property type="evidence" value="ECO:0007669"/>
    <property type="project" value="InterPro"/>
</dbReference>
<feature type="transmembrane region" description="Helical" evidence="7">
    <location>
        <begin position="365"/>
        <end position="382"/>
    </location>
</feature>
<accession>A0AA35M7A4</accession>
<keyword evidence="5 7" id="KW-0472">Membrane</keyword>
<protein>
    <submittedName>
        <fullName evidence="8">Uncharacterized protein</fullName>
    </submittedName>
</protein>
<dbReference type="EMBL" id="CABFNP030001191">
    <property type="protein sequence ID" value="CAI6091617.1"/>
    <property type="molecule type" value="Genomic_DNA"/>
</dbReference>
<evidence type="ECO:0000256" key="3">
    <source>
        <dbReference type="ARBA" id="ARBA00022692"/>
    </source>
</evidence>
<keyword evidence="3 7" id="KW-0812">Transmembrane</keyword>